<dbReference type="EMBL" id="JACCBG010000001">
    <property type="protein sequence ID" value="NYD40030.1"/>
    <property type="molecule type" value="Genomic_DNA"/>
</dbReference>
<dbReference type="InterPro" id="IPR012654">
    <property type="entry name" value="CHP02391"/>
</dbReference>
<sequence>MSFIRQIGSSHGITKAKIIHNPGTDDEETREADALIQGESGFFEVDTPIFEGDLVEVPDPRRGPDGVERRLARKVKVNNMGPRNMHHIHVEWGAAPPPRVAPVRRLTFENLHPAVQEAAGSLFADGHYESAVSEAFKSIEVRVRETTGLAKSGAALMGDAFKMDGSVLDVASHEGRSGEDEREGFLHIFRGAMLGIRNPGAHELFQAGDPQQALEYLGFASLLHRRIDAALAKQAGSE</sequence>
<dbReference type="AlphaFoldDB" id="A0A7Y9J911"/>
<dbReference type="Pfam" id="PF09509">
    <property type="entry name" value="Hypoth_Ymh"/>
    <property type="match status" value="1"/>
</dbReference>
<evidence type="ECO:0000313" key="2">
    <source>
        <dbReference type="EMBL" id="NYD40030.1"/>
    </source>
</evidence>
<evidence type="ECO:0000313" key="3">
    <source>
        <dbReference type="Proteomes" id="UP000535511"/>
    </source>
</evidence>
<proteinExistence type="predicted"/>
<accession>A0A7Y9J911</accession>
<reference evidence="2 3" key="1">
    <citation type="submission" date="2020-07" db="EMBL/GenBank/DDBJ databases">
        <title>Sequencing the genomes of 1000 actinobacteria strains.</title>
        <authorList>
            <person name="Klenk H.-P."/>
        </authorList>
    </citation>
    <scope>NUCLEOTIDE SEQUENCE [LARGE SCALE GENOMIC DNA]</scope>
    <source>
        <strain evidence="2 3">DSM 21350</strain>
    </source>
</reference>
<protein>
    <submittedName>
        <fullName evidence="2">Uncharacterized protein (TIGR02391 family)</fullName>
    </submittedName>
</protein>
<comment type="caution">
    <text evidence="2">The sequence shown here is derived from an EMBL/GenBank/DDBJ whole genome shotgun (WGS) entry which is preliminary data.</text>
</comment>
<keyword evidence="3" id="KW-1185">Reference proteome</keyword>
<name>A0A7Y9J911_9ACTN</name>
<organism evidence="2 3">
    <name type="scientific">Nocardioides panaciterrulae</name>
    <dbReference type="NCBI Taxonomy" id="661492"/>
    <lineage>
        <taxon>Bacteria</taxon>
        <taxon>Bacillati</taxon>
        <taxon>Actinomycetota</taxon>
        <taxon>Actinomycetes</taxon>
        <taxon>Propionibacteriales</taxon>
        <taxon>Nocardioidaceae</taxon>
        <taxon>Nocardioides</taxon>
    </lineage>
</organism>
<gene>
    <name evidence="2" type="ORF">BJZ21_000113</name>
</gene>
<evidence type="ECO:0000259" key="1">
    <source>
        <dbReference type="Pfam" id="PF09509"/>
    </source>
</evidence>
<feature type="domain" description="Conserved hypothetical protein CHP02391" evidence="1">
    <location>
        <begin position="110"/>
        <end position="227"/>
    </location>
</feature>
<dbReference type="Proteomes" id="UP000535511">
    <property type="component" value="Unassembled WGS sequence"/>
</dbReference>
<dbReference type="NCBIfam" id="TIGR02391">
    <property type="entry name" value="hypoth_ymh"/>
    <property type="match status" value="1"/>
</dbReference>
<dbReference type="RefSeq" id="WP_179661969.1">
    <property type="nucleotide sequence ID" value="NZ_JACCBG010000001.1"/>
</dbReference>